<evidence type="ECO:0000313" key="2">
    <source>
        <dbReference type="Proteomes" id="UP000013569"/>
    </source>
</evidence>
<dbReference type="EMBL" id="AQPW01000021">
    <property type="protein sequence ID" value="EON31681.1"/>
    <property type="molecule type" value="Genomic_DNA"/>
</dbReference>
<proteinExistence type="predicted"/>
<dbReference type="Gene3D" id="3.30.530.20">
    <property type="match status" value="1"/>
</dbReference>
<evidence type="ECO:0000313" key="1">
    <source>
        <dbReference type="EMBL" id="EON31681.1"/>
    </source>
</evidence>
<dbReference type="PANTHER" id="PTHR39683:SF4">
    <property type="entry name" value="COENZYME Q-BINDING PROTEIN COQ10 START DOMAIN-CONTAINING PROTEIN"/>
    <property type="match status" value="1"/>
</dbReference>
<dbReference type="AlphaFoldDB" id="R7Y6N8"/>
<dbReference type="PATRIC" id="fig|1316928.3.peg.3266"/>
<gene>
    <name evidence="1" type="ORF">GTC6_16175</name>
</gene>
<sequence length="146" mass="16470">MMADHTERDIVIGADADAILAVIADFEHYPEWVTAAREVEVLRTDESGRATEVRFMLDAGVLQDTYVLAYEWDPNTTAVSWRLVSSDLQKDQRGRYVLTQQVPGSTKVTYELMVDLQVPMIGQLKRRAEKAITDAALNDLKKRVEG</sequence>
<comment type="caution">
    <text evidence="1">The sequence shown here is derived from an EMBL/GenBank/DDBJ whole genome shotgun (WGS) entry which is preliminary data.</text>
</comment>
<organism evidence="1 2">
    <name type="scientific">Gordonia terrae C-6</name>
    <dbReference type="NCBI Taxonomy" id="1316928"/>
    <lineage>
        <taxon>Bacteria</taxon>
        <taxon>Bacillati</taxon>
        <taxon>Actinomycetota</taxon>
        <taxon>Actinomycetes</taxon>
        <taxon>Mycobacteriales</taxon>
        <taxon>Gordoniaceae</taxon>
        <taxon>Gordonia</taxon>
    </lineage>
</organism>
<reference evidence="1 2" key="1">
    <citation type="journal article" date="2013" name="Genome Announc.">
        <title>Draft Genome Sequence of a Benzothiophene-Desulfurizing Bacterium, Gordona terrae Strain C-6.</title>
        <authorList>
            <person name="Wang W."/>
            <person name="Ma T."/>
            <person name="Ren Y."/>
            <person name="Li G."/>
        </authorList>
    </citation>
    <scope>NUCLEOTIDE SEQUENCE [LARGE SCALE GENOMIC DNA]</scope>
    <source>
        <strain evidence="1 2">C-6</strain>
    </source>
</reference>
<dbReference type="Proteomes" id="UP000013569">
    <property type="component" value="Unassembled WGS sequence"/>
</dbReference>
<name>R7Y6N8_9ACTN</name>
<dbReference type="InterPro" id="IPR023393">
    <property type="entry name" value="START-like_dom_sf"/>
</dbReference>
<accession>R7Y6N8</accession>
<dbReference type="CDD" id="cd07819">
    <property type="entry name" value="SRPBCC_2"/>
    <property type="match status" value="1"/>
</dbReference>
<dbReference type="SUPFAM" id="SSF55961">
    <property type="entry name" value="Bet v1-like"/>
    <property type="match status" value="1"/>
</dbReference>
<dbReference type="PANTHER" id="PTHR39683">
    <property type="entry name" value="CONSERVED PROTEIN TB16.3"/>
    <property type="match status" value="1"/>
</dbReference>
<protein>
    <submittedName>
        <fullName evidence="1">Cyclase / dehydrase</fullName>
    </submittedName>
</protein>
<dbReference type="Pfam" id="PF10604">
    <property type="entry name" value="Polyketide_cyc2"/>
    <property type="match status" value="1"/>
</dbReference>
<dbReference type="InterPro" id="IPR019587">
    <property type="entry name" value="Polyketide_cyclase/dehydratase"/>
</dbReference>